<protein>
    <recommendedName>
        <fullName evidence="4">Yeast cell wall synthesis Kre9/Knh1-like N-terminal domain-containing protein</fullName>
    </recommendedName>
</protein>
<feature type="compositionally biased region" description="Polar residues" evidence="2">
    <location>
        <begin position="166"/>
        <end position="181"/>
    </location>
</feature>
<evidence type="ECO:0000256" key="3">
    <source>
        <dbReference type="SAM" id="SignalP"/>
    </source>
</evidence>
<evidence type="ECO:0000256" key="1">
    <source>
        <dbReference type="ARBA" id="ARBA00022729"/>
    </source>
</evidence>
<feature type="chain" id="PRO_5007854817" description="Yeast cell wall synthesis Kre9/Knh1-like N-terminal domain-containing protein" evidence="3">
    <location>
        <begin position="18"/>
        <end position="204"/>
    </location>
</feature>
<dbReference type="Pfam" id="PF10342">
    <property type="entry name" value="Kre9_KNH"/>
    <property type="match status" value="1"/>
</dbReference>
<accession>A0A164ZCR3</accession>
<dbReference type="PANTHER" id="PTHR35185:SF1">
    <property type="entry name" value="UPF0619 GPI-ANCHORED MEMBRANE PROTEIN C1322.10"/>
    <property type="match status" value="1"/>
</dbReference>
<feature type="domain" description="Yeast cell wall synthesis Kre9/Knh1-like N-terminal" evidence="4">
    <location>
        <begin position="22"/>
        <end position="118"/>
    </location>
</feature>
<gene>
    <name evidence="5" type="ORF">SISNIDRAFT_481526</name>
</gene>
<feature type="signal peptide" evidence="3">
    <location>
        <begin position="1"/>
        <end position="17"/>
    </location>
</feature>
<evidence type="ECO:0000313" key="6">
    <source>
        <dbReference type="Proteomes" id="UP000076722"/>
    </source>
</evidence>
<dbReference type="InterPro" id="IPR052479">
    <property type="entry name" value="GPI-anchor_Adhesion_Reg"/>
</dbReference>
<dbReference type="AlphaFoldDB" id="A0A164ZCR3"/>
<dbReference type="STRING" id="1314777.A0A164ZCR3"/>
<sequence length="204" mass="20920">MFSSLLVVAAAALSAVAYQVTSPTAQTIWFSHSPNVVSWVRVVTDPQNFSMILVNQDPHILPSGLQGLIGFVDGVDNTSYVVPVPSNGFPVGTGFQVNLIANASDTNFILAQSPMFNITAGTGPSTSTTGTGSVTLISGTGSTIIATQTPTVTFPSSSSSSEDSDATNTGNPNVPSQSSAASPLGRDAYFLPAVVMMFLGITLA</sequence>
<dbReference type="EMBL" id="KV419396">
    <property type="protein sequence ID" value="KZS97617.1"/>
    <property type="molecule type" value="Genomic_DNA"/>
</dbReference>
<proteinExistence type="predicted"/>
<evidence type="ECO:0000256" key="2">
    <source>
        <dbReference type="SAM" id="MobiDB-lite"/>
    </source>
</evidence>
<reference evidence="5 6" key="1">
    <citation type="journal article" date="2016" name="Mol. Biol. Evol.">
        <title>Comparative Genomics of Early-Diverging Mushroom-Forming Fungi Provides Insights into the Origins of Lignocellulose Decay Capabilities.</title>
        <authorList>
            <person name="Nagy L.G."/>
            <person name="Riley R."/>
            <person name="Tritt A."/>
            <person name="Adam C."/>
            <person name="Daum C."/>
            <person name="Floudas D."/>
            <person name="Sun H."/>
            <person name="Yadav J.S."/>
            <person name="Pangilinan J."/>
            <person name="Larsson K.H."/>
            <person name="Matsuura K."/>
            <person name="Barry K."/>
            <person name="Labutti K."/>
            <person name="Kuo R."/>
            <person name="Ohm R.A."/>
            <person name="Bhattacharya S.S."/>
            <person name="Shirouzu T."/>
            <person name="Yoshinaga Y."/>
            <person name="Martin F.M."/>
            <person name="Grigoriev I.V."/>
            <person name="Hibbett D.S."/>
        </authorList>
    </citation>
    <scope>NUCLEOTIDE SEQUENCE [LARGE SCALE GENOMIC DNA]</scope>
    <source>
        <strain evidence="5 6">HHB9708</strain>
    </source>
</reference>
<dbReference type="Proteomes" id="UP000076722">
    <property type="component" value="Unassembled WGS sequence"/>
</dbReference>
<organism evidence="5 6">
    <name type="scientific">Sistotremastrum niveocremeum HHB9708</name>
    <dbReference type="NCBI Taxonomy" id="1314777"/>
    <lineage>
        <taxon>Eukaryota</taxon>
        <taxon>Fungi</taxon>
        <taxon>Dikarya</taxon>
        <taxon>Basidiomycota</taxon>
        <taxon>Agaricomycotina</taxon>
        <taxon>Agaricomycetes</taxon>
        <taxon>Sistotremastrales</taxon>
        <taxon>Sistotremastraceae</taxon>
        <taxon>Sertulicium</taxon>
        <taxon>Sertulicium niveocremeum</taxon>
    </lineage>
</organism>
<dbReference type="InterPro" id="IPR018466">
    <property type="entry name" value="Kre9/Knh1-like_N"/>
</dbReference>
<dbReference type="OrthoDB" id="5316007at2759"/>
<dbReference type="PANTHER" id="PTHR35185">
    <property type="entry name" value="SERINE/THREONINE-RICH PROTEIN ADG2-RELATED"/>
    <property type="match status" value="1"/>
</dbReference>
<keyword evidence="6" id="KW-1185">Reference proteome</keyword>
<name>A0A164ZCR3_9AGAM</name>
<feature type="region of interest" description="Disordered" evidence="2">
    <location>
        <begin position="149"/>
        <end position="181"/>
    </location>
</feature>
<evidence type="ECO:0000313" key="5">
    <source>
        <dbReference type="EMBL" id="KZS97617.1"/>
    </source>
</evidence>
<evidence type="ECO:0000259" key="4">
    <source>
        <dbReference type="Pfam" id="PF10342"/>
    </source>
</evidence>
<keyword evidence="1 3" id="KW-0732">Signal</keyword>